<evidence type="ECO:0000256" key="2">
    <source>
        <dbReference type="ARBA" id="ARBA00022525"/>
    </source>
</evidence>
<evidence type="ECO:0000256" key="3">
    <source>
        <dbReference type="ARBA" id="ARBA00022729"/>
    </source>
</evidence>
<dbReference type="Gene3D" id="2.180.10.10">
    <property type="entry name" value="RHS repeat-associated core"/>
    <property type="match status" value="2"/>
</dbReference>
<dbReference type="NCBIfam" id="TIGR01643">
    <property type="entry name" value="YD_repeat_2x"/>
    <property type="match status" value="1"/>
</dbReference>
<protein>
    <submittedName>
        <fullName evidence="6">RHS repeat-associated core domain-containing protein</fullName>
    </submittedName>
</protein>
<dbReference type="EMBL" id="FQVO01000015">
    <property type="protein sequence ID" value="SHF33884.1"/>
    <property type="molecule type" value="Genomic_DNA"/>
</dbReference>
<dbReference type="InterPro" id="IPR003284">
    <property type="entry name" value="Sal_SpvB"/>
</dbReference>
<keyword evidence="3 5" id="KW-0732">Signal</keyword>
<sequence>MKLYTKKKFLSSIVFLIISIMGTAQTTPLPKFHDTKGNIDVDGSGQLQFSLPIALPPGVKNVTPQVSLVYTSGASNGIAGYGWNIAGLSSISRTGKNIEKDGEMKGVQLDYSDYYIFDGQRLVLKSGEYGKDGAEYVTEKFSNTKIRSLGTIAGQTWKGPEYWEVTFADGSQAWYGALGSGDSNGRTPLEYNIVKWKDAQGNYITYNYMQSAASNVAVVSSIKWGGNEVLNKPHFNEVLFNYNSTTTRSLVEQSYVTGISFIQDKLLNSIVVKTNNSQYKKYEVIYKSDDTRYQFVDKIQEYNADNEPANPVEFTSPLNYSTHSNISSPGWPNFTNFVLSGDFSGRNTTSFITNGNPLGIGPNGYYLSYDPVISSTEFYLGTENIFTNGAAITIKDANGIVGSRQGIVSYSINGTTNDLTVKYYLVDLSKTIYGQSQANYQNALSLVSTKVIPGNLWNEDEQVFTPSPYNIHRKKTTIKRVIPYDVDGDGVQEVLIEKNIKTTDTWCYGQDLEAKSENLLPPAGTCETISFDESKYIVVKQQDDTFPFFQFNLDKSENLIFGDFNGDGIDDIAKSFLTSGTVVNGESVPVNILRAYNIKKNDQGNLALSEVYSDDYYGLSSQVQIGDFNGDGISDLFVRTNTNDHYFINLSTGKNFVKLPYFNDFIATSSYTSSQAGNYLTAKVLDINKDGKSDIVNFSTYYNISSPNAHTSIVMYVSENHGYLNGRVQFESNELVTYGNSGAYIYREVLGIRQNEFYIYSPSNTPGEGTLFPYEHYSNLRNKPIDKVKQAGFTTLIGYSNSFSATQNGYYNTVQPVQYPLMELGTVNSNVVTHLSESDNQPNVSRIKLFRYRGLVINLHNKKSVGFRQMASSSWNSKIYPTNNFVTTYIWSGTETDPLKEGVPVKEWSIRTNDESKVFPSDLSENNPQLLSFKSTTYQIDKLVNGQVMATIPAADKPKVITAILPKTSRGKDFLTGAVAENTITYGDYYLPSQSVAKINTSYGITTSTYQYSHNAAASGANYYIGRLVSKSDLIQAYGDSKNSKQEYTYQNNLIKTIKTWNRDNTAYNLDTFSYDDFGNVTQKVSGNSINSQTITSGYGYDSKGRFLIKQTDNLNLETNTIYNDLGQVLTETDPFGITVNNTYDAWGKILTSSSNVGGTTSYQYEREDNYNSIFTQNDPDGDVSKKYINVLGQNYKTSVKAFAQGQYVSRQSQFDGIGRKIKESEPYFEGQNVSQWNAFVYDDTVYPAKITATAFNGKQTTTTVSGLTTTIKEINGYARTTSKTADALGNIISTTDKGGTIQFSYNAAGEQIQAKYAENAVTTKYDSWGRKVEFNDPSNGVYTYKYDPFGRLKLTASPKGIKDFTYNDYGQLVSQYEFSEIDGGQTTDKTILFKYDPKGLLTEKSGFVKGKAFISVFNYDEKGRLISSVEDSNERTYAYDKVQYDNKGRVVSYIKSLKSPGGASSVAVENVYSAWNGELYQIKNQNSGKALWELKEANARGQVLKSKLGAAEINNSYDANGYLTNINHSSIAHPGILQISYAFNAIKNELVSRTTGGDLNITESFDYDDNNRLVNWTDPVTGIKPSANRNTYDVKGRILENDQVGTIKFENSATVYQATSMELNSNGAENYNKDLIQKIVYNENNDPVYINGERGDVLFQYGLTDMRQRVTYGGQASSDVFPENEEWQGKFTKYYNEDGSFEVIVNNEAGGTEKHILYIGGNPYEANIVYLKEYDNEKGAFKFLHKDYLGSILAISDEAGNKLEQRHFDGWGNLTHLQVGNGGIIVGKENVRNFIAESGGLLIDRGYTSHEHFFDVGIIHMNGRLYDPLLRRFLNADENIQDPTNTQNYNKYGYVMNNPMMYSDPSGEFWAWFIGAVVGSYLSGVQANNGNFNPVKWDWGSTWTAVVGGAFAGAAIGGAIQNISVSGTKFIQNSVVGAVGSIFNGVATGQNVFKSALVGLSGINASFSLGSNSIASNDGINAGYRYIISPEESLGGGWEDLTKSILLNYVQTNFCPNCSYGTLQRMAGLKFEAAFNAIMGLDLASFNYLSNDQKIAGMYKGRSRGTIPDGVYDLVRDEVEYRKDNFRMGPFNIRIPIPTGLNTKRYSRVQYAEVKAMDGTLYTSSNQGQLSAMITSMHTNNGVYSYGGQFLIGTTSDTVISPSIYTLGASFGKGKTISIIHMTSQYRMISGGMQIRFTQGWMSSPTSTTYLK</sequence>
<evidence type="ECO:0000313" key="7">
    <source>
        <dbReference type="Proteomes" id="UP000184236"/>
    </source>
</evidence>
<proteinExistence type="predicted"/>
<dbReference type="GO" id="GO:0005576">
    <property type="term" value="C:extracellular region"/>
    <property type="evidence" value="ECO:0007669"/>
    <property type="project" value="UniProtKB-SubCell"/>
</dbReference>
<feature type="chain" id="PRO_5012251470" evidence="5">
    <location>
        <begin position="27"/>
        <end position="2213"/>
    </location>
</feature>
<name>A0A1M5AUI9_9FLAO</name>
<dbReference type="PANTHER" id="PTHR32305:SF15">
    <property type="entry name" value="PROTEIN RHSA-RELATED"/>
    <property type="match status" value="1"/>
</dbReference>
<dbReference type="SUPFAM" id="SSF69318">
    <property type="entry name" value="Integrin alpha N-terminal domain"/>
    <property type="match status" value="1"/>
</dbReference>
<dbReference type="STRING" id="1302685.SAMN05444408_11534"/>
<reference evidence="7" key="1">
    <citation type="submission" date="2016-11" db="EMBL/GenBank/DDBJ databases">
        <authorList>
            <person name="Varghese N."/>
            <person name="Submissions S."/>
        </authorList>
    </citation>
    <scope>NUCLEOTIDE SEQUENCE [LARGE SCALE GENOMIC DNA]</scope>
    <source>
        <strain evidence="7">DSM 26898</strain>
    </source>
</reference>
<evidence type="ECO:0000256" key="5">
    <source>
        <dbReference type="SAM" id="SignalP"/>
    </source>
</evidence>
<dbReference type="Pfam" id="PF03534">
    <property type="entry name" value="SpvB"/>
    <property type="match status" value="1"/>
</dbReference>
<dbReference type="InterPro" id="IPR028994">
    <property type="entry name" value="Integrin_alpha_N"/>
</dbReference>
<dbReference type="InterPro" id="IPR006530">
    <property type="entry name" value="YD"/>
</dbReference>
<dbReference type="Proteomes" id="UP000184236">
    <property type="component" value="Unassembled WGS sequence"/>
</dbReference>
<dbReference type="RefSeq" id="WP_072885858.1">
    <property type="nucleotide sequence ID" value="NZ_FQVO01000015.1"/>
</dbReference>
<dbReference type="PANTHER" id="PTHR32305">
    <property type="match status" value="1"/>
</dbReference>
<dbReference type="OrthoDB" id="6225685at2"/>
<dbReference type="InterPro" id="IPR050708">
    <property type="entry name" value="T6SS_VgrG/RHS"/>
</dbReference>
<evidence type="ECO:0000313" key="6">
    <source>
        <dbReference type="EMBL" id="SHF33884.1"/>
    </source>
</evidence>
<dbReference type="InterPro" id="IPR013517">
    <property type="entry name" value="FG-GAP"/>
</dbReference>
<feature type="signal peptide" evidence="5">
    <location>
        <begin position="1"/>
        <end position="26"/>
    </location>
</feature>
<keyword evidence="7" id="KW-1185">Reference proteome</keyword>
<gene>
    <name evidence="6" type="ORF">SAMN05444408_11534</name>
</gene>
<keyword evidence="2" id="KW-0964">Secreted</keyword>
<dbReference type="InterPro" id="IPR022385">
    <property type="entry name" value="Rhs_assc_core"/>
</dbReference>
<evidence type="ECO:0000256" key="1">
    <source>
        <dbReference type="ARBA" id="ARBA00004613"/>
    </source>
</evidence>
<comment type="subcellular location">
    <subcellularLocation>
        <location evidence="1">Secreted</location>
    </subcellularLocation>
</comment>
<dbReference type="NCBIfam" id="TIGR03696">
    <property type="entry name" value="Rhs_assc_core"/>
    <property type="match status" value="1"/>
</dbReference>
<organism evidence="6 7">
    <name type="scientific">Chryseobacterium takakiae</name>
    <dbReference type="NCBI Taxonomy" id="1302685"/>
    <lineage>
        <taxon>Bacteria</taxon>
        <taxon>Pseudomonadati</taxon>
        <taxon>Bacteroidota</taxon>
        <taxon>Flavobacteriia</taxon>
        <taxon>Flavobacteriales</taxon>
        <taxon>Weeksellaceae</taxon>
        <taxon>Chryseobacterium group</taxon>
        <taxon>Chryseobacterium</taxon>
    </lineage>
</organism>
<keyword evidence="4" id="KW-0843">Virulence</keyword>
<dbReference type="GO" id="GO:0005737">
    <property type="term" value="C:cytoplasm"/>
    <property type="evidence" value="ECO:0007669"/>
    <property type="project" value="InterPro"/>
</dbReference>
<dbReference type="Pfam" id="PF13517">
    <property type="entry name" value="FG-GAP_3"/>
    <property type="match status" value="1"/>
</dbReference>
<accession>A0A1M5AUI9</accession>
<evidence type="ECO:0000256" key="4">
    <source>
        <dbReference type="ARBA" id="ARBA00023026"/>
    </source>
</evidence>